<dbReference type="PANTHER" id="PTHR10809:SF151">
    <property type="entry name" value="VESICLE-ASSOCIATED MEMBRANE-PROTEIN-ASSOCIATED PROTEIN-RELATED"/>
    <property type="match status" value="1"/>
</dbReference>
<evidence type="ECO:0000259" key="2">
    <source>
        <dbReference type="PROSITE" id="PS50202"/>
    </source>
</evidence>
<dbReference type="Gene3D" id="2.60.40.10">
    <property type="entry name" value="Immunoglobulins"/>
    <property type="match status" value="1"/>
</dbReference>
<reference evidence="3" key="1">
    <citation type="journal article" date="2017" name="Nature">
        <title>The sunflower genome provides insights into oil metabolism, flowering and Asterid evolution.</title>
        <authorList>
            <person name="Badouin H."/>
            <person name="Gouzy J."/>
            <person name="Grassa C.J."/>
            <person name="Murat F."/>
            <person name="Staton S.E."/>
            <person name="Cottret L."/>
            <person name="Lelandais-Briere C."/>
            <person name="Owens G.L."/>
            <person name="Carrere S."/>
            <person name="Mayjonade B."/>
            <person name="Legrand L."/>
            <person name="Gill N."/>
            <person name="Kane N.C."/>
            <person name="Bowers J.E."/>
            <person name="Hubner S."/>
            <person name="Bellec A."/>
            <person name="Berard A."/>
            <person name="Berges H."/>
            <person name="Blanchet N."/>
            <person name="Boniface M.C."/>
            <person name="Brunel D."/>
            <person name="Catrice O."/>
            <person name="Chaidir N."/>
            <person name="Claudel C."/>
            <person name="Donnadieu C."/>
            <person name="Faraut T."/>
            <person name="Fievet G."/>
            <person name="Helmstetter N."/>
            <person name="King M."/>
            <person name="Knapp S.J."/>
            <person name="Lai Z."/>
            <person name="Le Paslier M.C."/>
            <person name="Lippi Y."/>
            <person name="Lorenzon L."/>
            <person name="Mandel J.R."/>
            <person name="Marage G."/>
            <person name="Marchand G."/>
            <person name="Marquand E."/>
            <person name="Bret-Mestries E."/>
            <person name="Morien E."/>
            <person name="Nambeesan S."/>
            <person name="Nguyen T."/>
            <person name="Pegot-Espagnet P."/>
            <person name="Pouilly N."/>
            <person name="Raftis F."/>
            <person name="Sallet E."/>
            <person name="Schiex T."/>
            <person name="Thomas J."/>
            <person name="Vandecasteele C."/>
            <person name="Vares D."/>
            <person name="Vear F."/>
            <person name="Vautrin S."/>
            <person name="Crespi M."/>
            <person name="Mangin B."/>
            <person name="Burke J.M."/>
            <person name="Salse J."/>
            <person name="Munos S."/>
            <person name="Vincourt P."/>
            <person name="Rieseberg L.H."/>
            <person name="Langlade N.B."/>
        </authorList>
    </citation>
    <scope>NUCLEOTIDE SEQUENCE</scope>
    <source>
        <tissue evidence="3">Leaves</tissue>
    </source>
</reference>
<dbReference type="Proteomes" id="UP000215914">
    <property type="component" value="Unassembled WGS sequence"/>
</dbReference>
<dbReference type="GO" id="GO:0005789">
    <property type="term" value="C:endoplasmic reticulum membrane"/>
    <property type="evidence" value="ECO:0007669"/>
    <property type="project" value="InterPro"/>
</dbReference>
<dbReference type="InterPro" id="IPR000535">
    <property type="entry name" value="MSP_dom"/>
</dbReference>
<name>A0A9K3NLR5_HELAN</name>
<dbReference type="InterPro" id="IPR016763">
    <property type="entry name" value="VAP"/>
</dbReference>
<reference evidence="3" key="2">
    <citation type="submission" date="2020-06" db="EMBL/GenBank/DDBJ databases">
        <title>Helianthus annuus Genome sequencing and assembly Release 2.</title>
        <authorList>
            <person name="Gouzy J."/>
            <person name="Langlade N."/>
            <person name="Munos S."/>
        </authorList>
    </citation>
    <scope>NUCLEOTIDE SEQUENCE</scope>
    <source>
        <tissue evidence="3">Leaves</tissue>
    </source>
</reference>
<comment type="similarity">
    <text evidence="1">Belongs to the VAMP-associated protein (VAP) (TC 9.B.17) family.</text>
</comment>
<keyword evidence="4" id="KW-1185">Reference proteome</keyword>
<dbReference type="InterPro" id="IPR013783">
    <property type="entry name" value="Ig-like_fold"/>
</dbReference>
<dbReference type="PROSITE" id="PS50202">
    <property type="entry name" value="MSP"/>
    <property type="match status" value="1"/>
</dbReference>
<dbReference type="Pfam" id="PF00635">
    <property type="entry name" value="Motile_Sperm"/>
    <property type="match status" value="1"/>
</dbReference>
<proteinExistence type="inferred from homology"/>
<gene>
    <name evidence="3" type="ORF">HanXRQr2_Chr05g0203021</name>
</gene>
<dbReference type="EMBL" id="MNCJ02000320">
    <property type="protein sequence ID" value="KAF5804934.1"/>
    <property type="molecule type" value="Genomic_DNA"/>
</dbReference>
<evidence type="ECO:0000256" key="1">
    <source>
        <dbReference type="ARBA" id="ARBA00008932"/>
    </source>
</evidence>
<accession>A0A9K3NLR5</accession>
<dbReference type="InterPro" id="IPR008962">
    <property type="entry name" value="PapD-like_sf"/>
</dbReference>
<dbReference type="AlphaFoldDB" id="A0A9K3NLR5"/>
<dbReference type="Gramene" id="mRNA:HanXRQr2_Chr05g0203021">
    <property type="protein sequence ID" value="mRNA:HanXRQr2_Chr05g0203021"/>
    <property type="gene ID" value="HanXRQr2_Chr05g0203021"/>
</dbReference>
<feature type="domain" description="MSP" evidence="2">
    <location>
        <begin position="1"/>
        <end position="108"/>
    </location>
</feature>
<evidence type="ECO:0000313" key="4">
    <source>
        <dbReference type="Proteomes" id="UP000215914"/>
    </source>
</evidence>
<organism evidence="3 4">
    <name type="scientific">Helianthus annuus</name>
    <name type="common">Common sunflower</name>
    <dbReference type="NCBI Taxonomy" id="4232"/>
    <lineage>
        <taxon>Eukaryota</taxon>
        <taxon>Viridiplantae</taxon>
        <taxon>Streptophyta</taxon>
        <taxon>Embryophyta</taxon>
        <taxon>Tracheophyta</taxon>
        <taxon>Spermatophyta</taxon>
        <taxon>Magnoliopsida</taxon>
        <taxon>eudicotyledons</taxon>
        <taxon>Gunneridae</taxon>
        <taxon>Pentapetalae</taxon>
        <taxon>asterids</taxon>
        <taxon>campanulids</taxon>
        <taxon>Asterales</taxon>
        <taxon>Asteraceae</taxon>
        <taxon>Asteroideae</taxon>
        <taxon>Heliantheae alliance</taxon>
        <taxon>Heliantheae</taxon>
        <taxon>Helianthus</taxon>
    </lineage>
</organism>
<comment type="caution">
    <text evidence="3">The sequence shown here is derived from an EMBL/GenBank/DDBJ whole genome shotgun (WGS) entry which is preliminary data.</text>
</comment>
<protein>
    <submittedName>
        <fullName evidence="3">Major sperm protein (MSP)</fullName>
    </submittedName>
</protein>
<dbReference type="SUPFAM" id="SSF49354">
    <property type="entry name" value="PapD-like"/>
    <property type="match status" value="1"/>
</dbReference>
<dbReference type="PANTHER" id="PTHR10809">
    <property type="entry name" value="VESICLE-ASSOCIATED MEMBRANE PROTEIN-ASSOCIATED PROTEIN"/>
    <property type="match status" value="1"/>
</dbReference>
<sequence>MNRKQVQSAIKIKNMNKFHVAFKFQTTAPRSCFTGPPGAILTPGESIMATVFQFVEPPYNNEKPTKQKKKVKFKIMSLKVKGVIDVPELFDELIDLVAVEQIVQVVFLDVAHPSPIGS</sequence>
<evidence type="ECO:0000313" key="3">
    <source>
        <dbReference type="EMBL" id="KAF5804934.1"/>
    </source>
</evidence>